<protein>
    <submittedName>
        <fullName evidence="2">Uncharacterized protein</fullName>
    </submittedName>
</protein>
<sequence>MGGKEKSHKCINENLNDMDLENYENKLENLKRSVKSLEEIKKRNKKISKLERKQKKILKEIKNKRHK</sequence>
<evidence type="ECO:0000313" key="3">
    <source>
        <dbReference type="Proteomes" id="UP000537131"/>
    </source>
</evidence>
<keyword evidence="3" id="KW-1185">Reference proteome</keyword>
<comment type="caution">
    <text evidence="2">The sequence shown here is derived from an EMBL/GenBank/DDBJ whole genome shotgun (WGS) entry which is preliminary data.</text>
</comment>
<dbReference type="Proteomes" id="UP000537131">
    <property type="component" value="Unassembled WGS sequence"/>
</dbReference>
<dbReference type="AlphaFoldDB" id="A0A7Y0EDN2"/>
<reference evidence="2 3" key="2">
    <citation type="submission" date="2020-06" db="EMBL/GenBank/DDBJ databases">
        <title>Complete Genome Sequence of Clostridium muelleri sp. nov. P21T, an Acid-Alcohol Producing Acetogen Isolated from Old Hay.</title>
        <authorList>
            <person name="Duncan K.E."/>
            <person name="Tanner R.S."/>
        </authorList>
    </citation>
    <scope>NUCLEOTIDE SEQUENCE [LARGE SCALE GENOMIC DNA]</scope>
    <source>
        <strain evidence="2 3">P21</strain>
    </source>
</reference>
<evidence type="ECO:0000256" key="1">
    <source>
        <dbReference type="SAM" id="Coils"/>
    </source>
</evidence>
<gene>
    <name evidence="2" type="ORF">HBE96_02510</name>
</gene>
<reference evidence="2 3" key="1">
    <citation type="submission" date="2020-04" db="EMBL/GenBank/DDBJ databases">
        <authorList>
            <person name="Doyle D.A."/>
        </authorList>
    </citation>
    <scope>NUCLEOTIDE SEQUENCE [LARGE SCALE GENOMIC DNA]</scope>
    <source>
        <strain evidence="2 3">P21</strain>
    </source>
</reference>
<dbReference type="EMBL" id="JABBNI010000006">
    <property type="protein sequence ID" value="NMM61584.1"/>
    <property type="molecule type" value="Genomic_DNA"/>
</dbReference>
<name>A0A7Y0EDN2_9CLOT</name>
<dbReference type="RefSeq" id="WP_169296193.1">
    <property type="nucleotide sequence ID" value="NZ_JABBNI010000006.1"/>
</dbReference>
<proteinExistence type="predicted"/>
<evidence type="ECO:0000313" key="2">
    <source>
        <dbReference type="EMBL" id="NMM61584.1"/>
    </source>
</evidence>
<accession>A0A7Y0EDN2</accession>
<feature type="coiled-coil region" evidence="1">
    <location>
        <begin position="20"/>
        <end position="67"/>
    </location>
</feature>
<organism evidence="2 3">
    <name type="scientific">Clostridium muellerianum</name>
    <dbReference type="NCBI Taxonomy" id="2716538"/>
    <lineage>
        <taxon>Bacteria</taxon>
        <taxon>Bacillati</taxon>
        <taxon>Bacillota</taxon>
        <taxon>Clostridia</taxon>
        <taxon>Eubacteriales</taxon>
        <taxon>Clostridiaceae</taxon>
        <taxon>Clostridium</taxon>
    </lineage>
</organism>
<keyword evidence="1" id="KW-0175">Coiled coil</keyword>